<comment type="function">
    <text evidence="1">One of the essential components for the initiation of protein synthesis. Stabilizes the binding of IF-2 and IF-3 on the 30S subunit to which N-formylmethionyl-tRNA(fMet) subsequently binds. Helps modulate mRNA selection, yielding the 30S pre-initiation complex (PIC). Upon addition of the 50S ribosomal subunit IF-1, IF-2 and IF-3 are released leaving the mature 70S translation initiation complex.</text>
</comment>
<dbReference type="SMART" id="SM00316">
    <property type="entry name" value="S1"/>
    <property type="match status" value="1"/>
</dbReference>
<dbReference type="GO" id="GO:0043022">
    <property type="term" value="F:ribosome binding"/>
    <property type="evidence" value="ECO:0007669"/>
    <property type="project" value="TreeGrafter"/>
</dbReference>
<dbReference type="NCBIfam" id="TIGR00008">
    <property type="entry name" value="infA"/>
    <property type="match status" value="1"/>
</dbReference>
<dbReference type="OrthoDB" id="1714886at2759"/>
<dbReference type="PANTHER" id="PTHR33370:SF1">
    <property type="entry name" value="TRANSLATION INITIATION FACTOR IF-1, CHLOROPLASTIC"/>
    <property type="match status" value="1"/>
</dbReference>
<evidence type="ECO:0000256" key="2">
    <source>
        <dbReference type="ARBA" id="ARBA00010939"/>
    </source>
</evidence>
<feature type="region of interest" description="Disordered" evidence="8">
    <location>
        <begin position="51"/>
        <end position="72"/>
    </location>
</feature>
<evidence type="ECO:0000256" key="3">
    <source>
        <dbReference type="ARBA" id="ARBA00011599"/>
    </source>
</evidence>
<comment type="caution">
    <text evidence="10">The sequence shown here is derived from an EMBL/GenBank/DDBJ whole genome shotgun (WGS) entry which is preliminary data.</text>
</comment>
<comment type="subunit">
    <text evidence="3">Component of the 30S ribosomal translation pre-initiation complex which assembles on the 30S ribosome in the order IF-2 and IF-3, IF-1 and N-formylmethionyl-tRNA(fMet); mRNA recruitment can occur at any time during PIC assembly.</text>
</comment>
<dbReference type="HAMAP" id="MF_00075">
    <property type="entry name" value="IF_1"/>
    <property type="match status" value="1"/>
</dbReference>
<evidence type="ECO:0000259" key="9">
    <source>
        <dbReference type="PROSITE" id="PS50832"/>
    </source>
</evidence>
<dbReference type="EMBL" id="JAEFBJ010000011">
    <property type="protein sequence ID" value="KAG7557413.1"/>
    <property type="molecule type" value="Genomic_DNA"/>
</dbReference>
<sequence>MMLQLCSTFRPQLLLPPRQFRFTDAIFIRQINFVGSNSVVNIRPVIRCQRASGGRGGANRSKPAKPPVKEGSNKTVIEGLVTESLPNGMFRVDLENGDNILGYICGKIRKNFIRILPGDKVKVEMSVYDSTKGRIIFRMSSRD</sequence>
<feature type="domain" description="S1-like" evidence="9">
    <location>
        <begin position="77"/>
        <end position="140"/>
    </location>
</feature>
<gene>
    <name evidence="10" type="ORF">ISN44_As11g033820</name>
</gene>
<dbReference type="InterPro" id="IPR003029">
    <property type="entry name" value="S1_domain"/>
</dbReference>
<reference evidence="10 11" key="1">
    <citation type="submission" date="2020-12" db="EMBL/GenBank/DDBJ databases">
        <title>Concerted genomic and epigenomic changes stabilize Arabidopsis allopolyploids.</title>
        <authorList>
            <person name="Chen Z."/>
        </authorList>
    </citation>
    <scope>NUCLEOTIDE SEQUENCE [LARGE SCALE GENOMIC DNA]</scope>
    <source>
        <strain evidence="10">As9502</strain>
        <tissue evidence="10">Leaf</tissue>
    </source>
</reference>
<dbReference type="FunFam" id="2.40.50.140:FF:000002">
    <property type="entry name" value="Translation initiation factor IF-1"/>
    <property type="match status" value="1"/>
</dbReference>
<dbReference type="Proteomes" id="UP000694251">
    <property type="component" value="Chromosome 11"/>
</dbReference>
<dbReference type="CDD" id="cd04451">
    <property type="entry name" value="S1_IF1"/>
    <property type="match status" value="1"/>
</dbReference>
<proteinExistence type="inferred from homology"/>
<evidence type="ECO:0000313" key="11">
    <source>
        <dbReference type="Proteomes" id="UP000694251"/>
    </source>
</evidence>
<evidence type="ECO:0000313" key="10">
    <source>
        <dbReference type="EMBL" id="KAG7557413.1"/>
    </source>
</evidence>
<dbReference type="Pfam" id="PF01176">
    <property type="entry name" value="eIF-1a"/>
    <property type="match status" value="1"/>
</dbReference>
<dbReference type="PANTHER" id="PTHR33370">
    <property type="entry name" value="TRANSLATION INITIATION FACTOR IF-1, CHLOROPLASTIC"/>
    <property type="match status" value="1"/>
</dbReference>
<name>A0A8T1ZGW3_ARASU</name>
<dbReference type="AlphaFoldDB" id="A0A8T1ZGW3"/>
<evidence type="ECO:0000256" key="5">
    <source>
        <dbReference type="ARBA" id="ARBA00022917"/>
    </source>
</evidence>
<organism evidence="10 11">
    <name type="scientific">Arabidopsis suecica</name>
    <name type="common">Swedish thale-cress</name>
    <name type="synonym">Cardaminopsis suecica</name>
    <dbReference type="NCBI Taxonomy" id="45249"/>
    <lineage>
        <taxon>Eukaryota</taxon>
        <taxon>Viridiplantae</taxon>
        <taxon>Streptophyta</taxon>
        <taxon>Embryophyta</taxon>
        <taxon>Tracheophyta</taxon>
        <taxon>Spermatophyta</taxon>
        <taxon>Magnoliopsida</taxon>
        <taxon>eudicotyledons</taxon>
        <taxon>Gunneridae</taxon>
        <taxon>Pentapetalae</taxon>
        <taxon>rosids</taxon>
        <taxon>malvids</taxon>
        <taxon>Brassicales</taxon>
        <taxon>Brassicaceae</taxon>
        <taxon>Camelineae</taxon>
        <taxon>Arabidopsis</taxon>
    </lineage>
</organism>
<dbReference type="InterPro" id="IPR004368">
    <property type="entry name" value="TIF_IF1"/>
</dbReference>
<dbReference type="PROSITE" id="PS50832">
    <property type="entry name" value="S1_IF1_TYPE"/>
    <property type="match status" value="1"/>
</dbReference>
<keyword evidence="4 7" id="KW-0396">Initiation factor</keyword>
<protein>
    <recommendedName>
        <fullName evidence="6">Translation initiation factor IF-1, chloroplastic</fullName>
    </recommendedName>
</protein>
<keyword evidence="11" id="KW-1185">Reference proteome</keyword>
<comment type="similarity">
    <text evidence="2">Belongs to the IF-1 family.</text>
</comment>
<evidence type="ECO:0000256" key="6">
    <source>
        <dbReference type="ARBA" id="ARBA00068272"/>
    </source>
</evidence>
<dbReference type="InterPro" id="IPR006196">
    <property type="entry name" value="RNA-binding_domain_S1_IF1"/>
</dbReference>
<dbReference type="GO" id="GO:0003743">
    <property type="term" value="F:translation initiation factor activity"/>
    <property type="evidence" value="ECO:0007669"/>
    <property type="project" value="UniProtKB-UniRule"/>
</dbReference>
<evidence type="ECO:0000256" key="4">
    <source>
        <dbReference type="ARBA" id="ARBA00022540"/>
    </source>
</evidence>
<evidence type="ECO:0000256" key="1">
    <source>
        <dbReference type="ARBA" id="ARBA00003935"/>
    </source>
</evidence>
<accession>A0A8T1ZGW3</accession>
<dbReference type="GO" id="GO:0005829">
    <property type="term" value="C:cytosol"/>
    <property type="evidence" value="ECO:0007669"/>
    <property type="project" value="TreeGrafter"/>
</dbReference>
<keyword evidence="5 7" id="KW-0648">Protein biosynthesis</keyword>
<evidence type="ECO:0000256" key="7">
    <source>
        <dbReference type="PROSITE-ProRule" id="PRU00181"/>
    </source>
</evidence>
<evidence type="ECO:0000256" key="8">
    <source>
        <dbReference type="SAM" id="MobiDB-lite"/>
    </source>
</evidence>
<dbReference type="GO" id="GO:0003723">
    <property type="term" value="F:RNA binding"/>
    <property type="evidence" value="ECO:0007669"/>
    <property type="project" value="InterPro"/>
</dbReference>